<feature type="domain" description="Antitoxin SocA-like Panacea" evidence="1">
    <location>
        <begin position="32"/>
        <end position="139"/>
    </location>
</feature>
<dbReference type="EMBL" id="SSMQ01000070">
    <property type="protein sequence ID" value="TKC98313.1"/>
    <property type="molecule type" value="Genomic_DNA"/>
</dbReference>
<keyword evidence="3" id="KW-1185">Reference proteome</keyword>
<dbReference type="OrthoDB" id="5518805at2"/>
<proteinExistence type="predicted"/>
<protein>
    <submittedName>
        <fullName evidence="2">DUF4065 domain-containing protein</fullName>
    </submittedName>
</protein>
<dbReference type="RefSeq" id="WP_136934734.1">
    <property type="nucleotide sequence ID" value="NZ_SSMQ01000070.1"/>
</dbReference>
<dbReference type="AlphaFoldDB" id="A0A4U1IV23"/>
<dbReference type="Proteomes" id="UP000309215">
    <property type="component" value="Unassembled WGS sequence"/>
</dbReference>
<evidence type="ECO:0000313" key="3">
    <source>
        <dbReference type="Proteomes" id="UP000309215"/>
    </source>
</evidence>
<organism evidence="2 3">
    <name type="scientific">Polyangium fumosum</name>
    <dbReference type="NCBI Taxonomy" id="889272"/>
    <lineage>
        <taxon>Bacteria</taxon>
        <taxon>Pseudomonadati</taxon>
        <taxon>Myxococcota</taxon>
        <taxon>Polyangia</taxon>
        <taxon>Polyangiales</taxon>
        <taxon>Polyangiaceae</taxon>
        <taxon>Polyangium</taxon>
    </lineage>
</organism>
<name>A0A4U1IV23_9BACT</name>
<dbReference type="Pfam" id="PF13274">
    <property type="entry name" value="SocA_Panacea"/>
    <property type="match status" value="1"/>
</dbReference>
<sequence>MDQDKQAQERLIEAAVALLEGAPGRRMQITNLNKALFYLDLVALRDTGKTITDNVYLAMDNGPVMHGYREKLVGALEKLALAHQDDEGLGKPVVLTGQLESYHFLDDHWRKKAEQVASIVAGVSAAKISQSSHSNLGWKIADARRTKGGKKTAPPPINMFIAMQSICGKDPWLTEPADDAFNAALEADGSDGEPW</sequence>
<reference evidence="2 3" key="1">
    <citation type="submission" date="2019-04" db="EMBL/GenBank/DDBJ databases">
        <authorList>
            <person name="Li Y."/>
            <person name="Wang J."/>
        </authorList>
    </citation>
    <scope>NUCLEOTIDE SEQUENCE [LARGE SCALE GENOMIC DNA]</scope>
    <source>
        <strain evidence="2 3">DSM 14668</strain>
    </source>
</reference>
<gene>
    <name evidence="2" type="ORF">E8A74_41815</name>
</gene>
<accession>A0A4U1IV23</accession>
<evidence type="ECO:0000313" key="2">
    <source>
        <dbReference type="EMBL" id="TKC98313.1"/>
    </source>
</evidence>
<evidence type="ECO:0000259" key="1">
    <source>
        <dbReference type="Pfam" id="PF13274"/>
    </source>
</evidence>
<dbReference type="InterPro" id="IPR025272">
    <property type="entry name" value="SocA_Panacea"/>
</dbReference>
<comment type="caution">
    <text evidence="2">The sequence shown here is derived from an EMBL/GenBank/DDBJ whole genome shotgun (WGS) entry which is preliminary data.</text>
</comment>